<evidence type="ECO:0000256" key="1">
    <source>
        <dbReference type="ARBA" id="ARBA00004340"/>
    </source>
</evidence>
<keyword evidence="3" id="KW-0964">Secreted</keyword>
<evidence type="ECO:0000256" key="3">
    <source>
        <dbReference type="ARBA" id="ARBA00022525"/>
    </source>
</evidence>
<dbReference type="InterPro" id="IPR000719">
    <property type="entry name" value="Prot_kinase_dom"/>
</dbReference>
<dbReference type="InParanoid" id="A0A0C3FYX9"/>
<name>A0A0C3FYX9_PILCF</name>
<dbReference type="GO" id="GO:0043657">
    <property type="term" value="C:host cell"/>
    <property type="evidence" value="ECO:0007669"/>
    <property type="project" value="UniProtKB-SubCell"/>
</dbReference>
<dbReference type="InterPro" id="IPR045379">
    <property type="entry name" value="Crinkler_N"/>
</dbReference>
<comment type="subcellular location">
    <subcellularLocation>
        <location evidence="1">Host cell</location>
    </subcellularLocation>
    <subcellularLocation>
        <location evidence="2">Secreted</location>
    </subcellularLocation>
</comment>
<dbReference type="AlphaFoldDB" id="A0A0C3FYX9"/>
<protein>
    <recommendedName>
        <fullName evidence="4">Protein kinase domain-containing protein</fullName>
    </recommendedName>
</protein>
<accession>A0A0C3FYX9</accession>
<dbReference type="InterPro" id="IPR011009">
    <property type="entry name" value="Kinase-like_dom_sf"/>
</dbReference>
<reference evidence="6" key="2">
    <citation type="submission" date="2015-01" db="EMBL/GenBank/DDBJ databases">
        <title>Evolutionary Origins and Diversification of the Mycorrhizal Mutualists.</title>
        <authorList>
            <consortium name="DOE Joint Genome Institute"/>
            <consortium name="Mycorrhizal Genomics Consortium"/>
            <person name="Kohler A."/>
            <person name="Kuo A."/>
            <person name="Nagy L.G."/>
            <person name="Floudas D."/>
            <person name="Copeland A."/>
            <person name="Barry K.W."/>
            <person name="Cichocki N."/>
            <person name="Veneault-Fourrey C."/>
            <person name="LaButti K."/>
            <person name="Lindquist E.A."/>
            <person name="Lipzen A."/>
            <person name="Lundell T."/>
            <person name="Morin E."/>
            <person name="Murat C."/>
            <person name="Riley R."/>
            <person name="Ohm R."/>
            <person name="Sun H."/>
            <person name="Tunlid A."/>
            <person name="Henrissat B."/>
            <person name="Grigoriev I.V."/>
            <person name="Hibbett D.S."/>
            <person name="Martin F."/>
        </authorList>
    </citation>
    <scope>NUCLEOTIDE SEQUENCE [LARGE SCALE GENOMIC DNA]</scope>
    <source>
        <strain evidence="6">F 1598</strain>
    </source>
</reference>
<dbReference type="PROSITE" id="PS50011">
    <property type="entry name" value="PROTEIN_KINASE_DOM"/>
    <property type="match status" value="1"/>
</dbReference>
<dbReference type="SUPFAM" id="SSF56112">
    <property type="entry name" value="Protein kinase-like (PK-like)"/>
    <property type="match status" value="1"/>
</dbReference>
<evidence type="ECO:0000313" key="6">
    <source>
        <dbReference type="Proteomes" id="UP000054166"/>
    </source>
</evidence>
<dbReference type="GO" id="GO:0004672">
    <property type="term" value="F:protein kinase activity"/>
    <property type="evidence" value="ECO:0007669"/>
    <property type="project" value="InterPro"/>
</dbReference>
<evidence type="ECO:0000259" key="4">
    <source>
        <dbReference type="PROSITE" id="PS50011"/>
    </source>
</evidence>
<keyword evidence="6" id="KW-1185">Reference proteome</keyword>
<dbReference type="GO" id="GO:0005524">
    <property type="term" value="F:ATP binding"/>
    <property type="evidence" value="ECO:0007669"/>
    <property type="project" value="InterPro"/>
</dbReference>
<dbReference type="OrthoDB" id="3261131at2759"/>
<dbReference type="GO" id="GO:0005576">
    <property type="term" value="C:extracellular region"/>
    <property type="evidence" value="ECO:0007669"/>
    <property type="project" value="UniProtKB-SubCell"/>
</dbReference>
<sequence length="584" mass="65871">MSNESLRLNCLVYGDENPRQSIFTVDIARDKTVGDLKKAIKTEKQPVLDHRATDQLVLWKDSDGRLEEELGENPFDGGRFKKLLPLDDLAEVFVDQPPRKQLHILVQVLYFNTLKRPRSLSSPASSNEVKRLRTGYDAMFVTRAPSEQAIPEQSPAEEPFAYCNRPDSASSIPVTLLHPIFGRFIDDSHTYAPTKEDNSFVLELSAAMSGVFRDEAARRDEFIAILSRHYKIQLVAGEIGGTGYKTDDCLAGGYTALVSVAKNELGGSADAEPYFQGCLYYRASVKQSDADDSMSVLPCFQLFYCGACFGFAGLAFTDRPHLDLLGPIIPLFYQRHDIALRETAARFFGAFKNAIFALHQYYEIELPALRALDPSSRPQPLYPYQSNYMPLSGSSAVRNSRYARQLSVAERHRLIFYGETVEPVGTKLCIKFVRRYSKDAHLFCAANGYAPALYGFEELPGDWCMVVMEDIDPHIYRPYDDIRFTFSEQQRQHLRHEFLRCIRTLHNAEMVHGDIRDANLLVRVDGTFGFKILDFDWAGRVGVVRYPINVNHHGISRPVTASDGELVTVEHDLAMVDFMIPSAG</sequence>
<organism evidence="5 6">
    <name type="scientific">Piloderma croceum (strain F 1598)</name>
    <dbReference type="NCBI Taxonomy" id="765440"/>
    <lineage>
        <taxon>Eukaryota</taxon>
        <taxon>Fungi</taxon>
        <taxon>Dikarya</taxon>
        <taxon>Basidiomycota</taxon>
        <taxon>Agaricomycotina</taxon>
        <taxon>Agaricomycetes</taxon>
        <taxon>Agaricomycetidae</taxon>
        <taxon>Atheliales</taxon>
        <taxon>Atheliaceae</taxon>
        <taxon>Piloderma</taxon>
    </lineage>
</organism>
<dbReference type="EMBL" id="KN832990">
    <property type="protein sequence ID" value="KIM83501.1"/>
    <property type="molecule type" value="Genomic_DNA"/>
</dbReference>
<dbReference type="Proteomes" id="UP000054166">
    <property type="component" value="Unassembled WGS sequence"/>
</dbReference>
<proteinExistence type="predicted"/>
<dbReference type="HOGENOM" id="CLU_013871_4_1_1"/>
<feature type="domain" description="Protein kinase" evidence="4">
    <location>
        <begin position="340"/>
        <end position="584"/>
    </location>
</feature>
<evidence type="ECO:0000256" key="2">
    <source>
        <dbReference type="ARBA" id="ARBA00004613"/>
    </source>
</evidence>
<dbReference type="Pfam" id="PF20147">
    <property type="entry name" value="Crinkler"/>
    <property type="match status" value="1"/>
</dbReference>
<evidence type="ECO:0000313" key="5">
    <source>
        <dbReference type="EMBL" id="KIM83501.1"/>
    </source>
</evidence>
<dbReference type="Gene3D" id="1.10.510.10">
    <property type="entry name" value="Transferase(Phosphotransferase) domain 1"/>
    <property type="match status" value="1"/>
</dbReference>
<gene>
    <name evidence="5" type="ORF">PILCRDRAFT_6928</name>
</gene>
<reference evidence="5 6" key="1">
    <citation type="submission" date="2014-04" db="EMBL/GenBank/DDBJ databases">
        <authorList>
            <consortium name="DOE Joint Genome Institute"/>
            <person name="Kuo A."/>
            <person name="Tarkka M."/>
            <person name="Buscot F."/>
            <person name="Kohler A."/>
            <person name="Nagy L.G."/>
            <person name="Floudas D."/>
            <person name="Copeland A."/>
            <person name="Barry K.W."/>
            <person name="Cichocki N."/>
            <person name="Veneault-Fourrey C."/>
            <person name="LaButti K."/>
            <person name="Lindquist E.A."/>
            <person name="Lipzen A."/>
            <person name="Lundell T."/>
            <person name="Morin E."/>
            <person name="Murat C."/>
            <person name="Sun H."/>
            <person name="Tunlid A."/>
            <person name="Henrissat B."/>
            <person name="Grigoriev I.V."/>
            <person name="Hibbett D.S."/>
            <person name="Martin F."/>
            <person name="Nordberg H.P."/>
            <person name="Cantor M.N."/>
            <person name="Hua S.X."/>
        </authorList>
    </citation>
    <scope>NUCLEOTIDE SEQUENCE [LARGE SCALE GENOMIC DNA]</scope>
    <source>
        <strain evidence="5 6">F 1598</strain>
    </source>
</reference>